<dbReference type="SUPFAM" id="SSF54106">
    <property type="entry name" value="LysM domain"/>
    <property type="match status" value="1"/>
</dbReference>
<organism evidence="3 4">
    <name type="scientific">Diversispora eburnea</name>
    <dbReference type="NCBI Taxonomy" id="1213867"/>
    <lineage>
        <taxon>Eukaryota</taxon>
        <taxon>Fungi</taxon>
        <taxon>Fungi incertae sedis</taxon>
        <taxon>Mucoromycota</taxon>
        <taxon>Glomeromycotina</taxon>
        <taxon>Glomeromycetes</taxon>
        <taxon>Diversisporales</taxon>
        <taxon>Diversisporaceae</taxon>
        <taxon>Diversispora</taxon>
    </lineage>
</organism>
<evidence type="ECO:0000259" key="2">
    <source>
        <dbReference type="PROSITE" id="PS51782"/>
    </source>
</evidence>
<dbReference type="AlphaFoldDB" id="A0A9N8ZWM5"/>
<dbReference type="InterPro" id="IPR036779">
    <property type="entry name" value="LysM_dom_sf"/>
</dbReference>
<dbReference type="InterPro" id="IPR018392">
    <property type="entry name" value="LysM"/>
</dbReference>
<gene>
    <name evidence="3" type="ORF">DEBURN_LOCUS5085</name>
</gene>
<dbReference type="CDD" id="cd00118">
    <property type="entry name" value="LysM"/>
    <property type="match status" value="1"/>
</dbReference>
<protein>
    <submittedName>
        <fullName evidence="3">6450_t:CDS:1</fullName>
    </submittedName>
</protein>
<evidence type="ECO:0000313" key="4">
    <source>
        <dbReference type="Proteomes" id="UP000789706"/>
    </source>
</evidence>
<sequence length="230" mass="25723">IKKKVIVHNVKPSDTLAGVALFYGIELSILKKANKLWTNDSIHMRKYLNIPLEDCTITEDETNVMVQDDHITIVNQLLNVNNTYNDNSSNSSFTPNLISATDSNSSNGTTTGTTVVTHAEIHQLPSSQLSYFPSPRHQTTTTIDSKTSNSTNSSFFLSPSPIPVSYINKKDSNNIVDKLLVNLNNTNNNNPNYKDKKGFVDTVKKIVGDKRKIRNNYPELEILLVKKKNN</sequence>
<dbReference type="PANTHER" id="PTHR20932">
    <property type="entry name" value="LYSM AND PUTATIVE PEPTIDOGLYCAN-BINDING DOMAIN-CONTAINING PROTEIN"/>
    <property type="match status" value="1"/>
</dbReference>
<comment type="caution">
    <text evidence="3">The sequence shown here is derived from an EMBL/GenBank/DDBJ whole genome shotgun (WGS) entry which is preliminary data.</text>
</comment>
<keyword evidence="4" id="KW-1185">Reference proteome</keyword>
<evidence type="ECO:0000256" key="1">
    <source>
        <dbReference type="SAM" id="MobiDB-lite"/>
    </source>
</evidence>
<reference evidence="3" key="1">
    <citation type="submission" date="2021-06" db="EMBL/GenBank/DDBJ databases">
        <authorList>
            <person name="Kallberg Y."/>
            <person name="Tangrot J."/>
            <person name="Rosling A."/>
        </authorList>
    </citation>
    <scope>NUCLEOTIDE SEQUENCE</scope>
    <source>
        <strain evidence="3">AZ414A</strain>
    </source>
</reference>
<dbReference type="Proteomes" id="UP000789706">
    <property type="component" value="Unassembled WGS sequence"/>
</dbReference>
<dbReference type="Gene3D" id="3.10.350.10">
    <property type="entry name" value="LysM domain"/>
    <property type="match status" value="1"/>
</dbReference>
<dbReference type="PANTHER" id="PTHR20932:SF8">
    <property type="entry name" value="LD22649P"/>
    <property type="match status" value="1"/>
</dbReference>
<dbReference type="Pfam" id="PF01476">
    <property type="entry name" value="LysM"/>
    <property type="match status" value="1"/>
</dbReference>
<proteinExistence type="predicted"/>
<dbReference type="PROSITE" id="PS51782">
    <property type="entry name" value="LYSM"/>
    <property type="match status" value="1"/>
</dbReference>
<feature type="domain" description="LysM" evidence="2">
    <location>
        <begin position="6"/>
        <end position="50"/>
    </location>
</feature>
<dbReference type="InterPro" id="IPR045030">
    <property type="entry name" value="LYSM1-4"/>
</dbReference>
<dbReference type="EMBL" id="CAJVPK010000430">
    <property type="protein sequence ID" value="CAG8509215.1"/>
    <property type="molecule type" value="Genomic_DNA"/>
</dbReference>
<feature type="region of interest" description="Disordered" evidence="1">
    <location>
        <begin position="128"/>
        <end position="152"/>
    </location>
</feature>
<dbReference type="OrthoDB" id="2192830at2759"/>
<feature type="compositionally biased region" description="Low complexity" evidence="1">
    <location>
        <begin position="139"/>
        <end position="152"/>
    </location>
</feature>
<feature type="non-terminal residue" evidence="3">
    <location>
        <position position="1"/>
    </location>
</feature>
<evidence type="ECO:0000313" key="3">
    <source>
        <dbReference type="EMBL" id="CAG8509215.1"/>
    </source>
</evidence>
<name>A0A9N8ZWM5_9GLOM</name>
<accession>A0A9N8ZWM5</accession>